<dbReference type="AlphaFoldDB" id="A0A6A2XK57"/>
<feature type="compositionally biased region" description="Polar residues" evidence="1">
    <location>
        <begin position="67"/>
        <end position="98"/>
    </location>
</feature>
<name>A0A6A2XK57_HIBSY</name>
<protein>
    <recommendedName>
        <fullName evidence="4">DUF21 domain-containing protein</fullName>
    </recommendedName>
</protein>
<evidence type="ECO:0000313" key="2">
    <source>
        <dbReference type="EMBL" id="KAE8667475.1"/>
    </source>
</evidence>
<dbReference type="Gene3D" id="3.10.580.10">
    <property type="entry name" value="CBS-domain"/>
    <property type="match status" value="1"/>
</dbReference>
<feature type="compositionally biased region" description="Basic and acidic residues" evidence="1">
    <location>
        <begin position="46"/>
        <end position="65"/>
    </location>
</feature>
<comment type="caution">
    <text evidence="2">The sequence shown here is derived from an EMBL/GenBank/DDBJ whole genome shotgun (WGS) entry which is preliminary data.</text>
</comment>
<dbReference type="Proteomes" id="UP000436088">
    <property type="component" value="Unassembled WGS sequence"/>
</dbReference>
<dbReference type="InterPro" id="IPR046342">
    <property type="entry name" value="CBS_dom_sf"/>
</dbReference>
<feature type="region of interest" description="Disordered" evidence="1">
    <location>
        <begin position="46"/>
        <end position="106"/>
    </location>
</feature>
<evidence type="ECO:0000313" key="3">
    <source>
        <dbReference type="Proteomes" id="UP000436088"/>
    </source>
</evidence>
<keyword evidence="3" id="KW-1185">Reference proteome</keyword>
<evidence type="ECO:0008006" key="4">
    <source>
        <dbReference type="Google" id="ProtNLM"/>
    </source>
</evidence>
<accession>A0A6A2XK57</accession>
<organism evidence="2 3">
    <name type="scientific">Hibiscus syriacus</name>
    <name type="common">Rose of Sharon</name>
    <dbReference type="NCBI Taxonomy" id="106335"/>
    <lineage>
        <taxon>Eukaryota</taxon>
        <taxon>Viridiplantae</taxon>
        <taxon>Streptophyta</taxon>
        <taxon>Embryophyta</taxon>
        <taxon>Tracheophyta</taxon>
        <taxon>Spermatophyta</taxon>
        <taxon>Magnoliopsida</taxon>
        <taxon>eudicotyledons</taxon>
        <taxon>Gunneridae</taxon>
        <taxon>Pentapetalae</taxon>
        <taxon>rosids</taxon>
        <taxon>malvids</taxon>
        <taxon>Malvales</taxon>
        <taxon>Malvaceae</taxon>
        <taxon>Malvoideae</taxon>
        <taxon>Hibiscus</taxon>
    </lineage>
</organism>
<reference evidence="2" key="1">
    <citation type="submission" date="2019-09" db="EMBL/GenBank/DDBJ databases">
        <title>Draft genome information of white flower Hibiscus syriacus.</title>
        <authorList>
            <person name="Kim Y.-M."/>
        </authorList>
    </citation>
    <scope>NUCLEOTIDE SEQUENCE [LARGE SCALE GENOMIC DNA]</scope>
    <source>
        <strain evidence="2">YM2019G1</strain>
    </source>
</reference>
<dbReference type="EMBL" id="VEPZ02001573">
    <property type="protein sequence ID" value="KAE8667475.1"/>
    <property type="molecule type" value="Genomic_DNA"/>
</dbReference>
<sequence>MLSIHPTGYQRTCHYTIFLMNSKKVSHIGVVYKDLNKSKERLEFKDNCKKRRGEPETSRNDDRKIGVSNQKSGLNLDSQDFKTSVTNSDGGQQTKKSPPSTPAFKKRHKGCTYCILDVKDGPIPEFPSHEEVVGVITMEDVIEELLEEEILDRLMSMSTSTTGLRSTCMHLRKMFQA</sequence>
<proteinExistence type="predicted"/>
<evidence type="ECO:0000256" key="1">
    <source>
        <dbReference type="SAM" id="MobiDB-lite"/>
    </source>
</evidence>
<gene>
    <name evidence="2" type="ORF">F3Y22_tig00112407pilonHSYRG00013</name>
</gene>